<evidence type="ECO:0000313" key="3">
    <source>
        <dbReference type="Proteomes" id="UP000235965"/>
    </source>
</evidence>
<evidence type="ECO:0008006" key="4">
    <source>
        <dbReference type="Google" id="ProtNLM"/>
    </source>
</evidence>
<dbReference type="PANTHER" id="PTHR46060:SF1">
    <property type="entry name" value="MARINER MOS1 TRANSPOSASE-LIKE PROTEIN"/>
    <property type="match status" value="1"/>
</dbReference>
<protein>
    <recommendedName>
        <fullName evidence="4">Mos1 transposase HTH domain-containing protein</fullName>
    </recommendedName>
</protein>
<proteinExistence type="predicted"/>
<organism evidence="2 3">
    <name type="scientific">Cryptotermes secundus</name>
    <dbReference type="NCBI Taxonomy" id="105785"/>
    <lineage>
        <taxon>Eukaryota</taxon>
        <taxon>Metazoa</taxon>
        <taxon>Ecdysozoa</taxon>
        <taxon>Arthropoda</taxon>
        <taxon>Hexapoda</taxon>
        <taxon>Insecta</taxon>
        <taxon>Pterygota</taxon>
        <taxon>Neoptera</taxon>
        <taxon>Polyneoptera</taxon>
        <taxon>Dictyoptera</taxon>
        <taxon>Blattodea</taxon>
        <taxon>Blattoidea</taxon>
        <taxon>Termitoidae</taxon>
        <taxon>Kalotermitidae</taxon>
        <taxon>Cryptotermitinae</taxon>
        <taxon>Cryptotermes</taxon>
    </lineage>
</organism>
<reference evidence="2 3" key="1">
    <citation type="submission" date="2017-12" db="EMBL/GenBank/DDBJ databases">
        <title>Hemimetabolous genomes reveal molecular basis of termite eusociality.</title>
        <authorList>
            <person name="Harrison M.C."/>
            <person name="Jongepier E."/>
            <person name="Robertson H.M."/>
            <person name="Arning N."/>
            <person name="Bitard-Feildel T."/>
            <person name="Chao H."/>
            <person name="Childers C.P."/>
            <person name="Dinh H."/>
            <person name="Doddapaneni H."/>
            <person name="Dugan S."/>
            <person name="Gowin J."/>
            <person name="Greiner C."/>
            <person name="Han Y."/>
            <person name="Hu H."/>
            <person name="Hughes D.S.T."/>
            <person name="Huylmans A.-K."/>
            <person name="Kemena C."/>
            <person name="Kremer L.P.M."/>
            <person name="Lee S.L."/>
            <person name="Lopez-Ezquerra A."/>
            <person name="Mallet L."/>
            <person name="Monroy-Kuhn J.M."/>
            <person name="Moser A."/>
            <person name="Murali S.C."/>
            <person name="Muzny D.M."/>
            <person name="Otani S."/>
            <person name="Piulachs M.-D."/>
            <person name="Poelchau M."/>
            <person name="Qu J."/>
            <person name="Schaub F."/>
            <person name="Wada-Katsumata A."/>
            <person name="Worley K.C."/>
            <person name="Xie Q."/>
            <person name="Ylla G."/>
            <person name="Poulsen M."/>
            <person name="Gibbs R.A."/>
            <person name="Schal C."/>
            <person name="Richards S."/>
            <person name="Belles X."/>
            <person name="Korb J."/>
            <person name="Bornberg-Bauer E."/>
        </authorList>
    </citation>
    <scope>NUCLEOTIDE SEQUENCE [LARGE SCALE GENOMIC DNA]</scope>
    <source>
        <tissue evidence="2">Whole body</tissue>
    </source>
</reference>
<dbReference type="InParanoid" id="A0A2J7Q6T8"/>
<dbReference type="EMBL" id="NEVH01017450">
    <property type="protein sequence ID" value="PNF24299.1"/>
    <property type="molecule type" value="Genomic_DNA"/>
</dbReference>
<dbReference type="OrthoDB" id="5919042at2759"/>
<name>A0A2J7Q6T8_9NEOP</name>
<dbReference type="PANTHER" id="PTHR46060">
    <property type="entry name" value="MARINER MOS1 TRANSPOSASE-LIKE PROTEIN"/>
    <property type="match status" value="1"/>
</dbReference>
<dbReference type="Proteomes" id="UP000235965">
    <property type="component" value="Unassembled WGS sequence"/>
</dbReference>
<feature type="coiled-coil region" evidence="1">
    <location>
        <begin position="27"/>
        <end position="96"/>
    </location>
</feature>
<dbReference type="AlphaFoldDB" id="A0A2J7Q6T8"/>
<accession>A0A2J7Q6T8</accession>
<dbReference type="InterPro" id="IPR052709">
    <property type="entry name" value="Transposase-MT_Hybrid"/>
</dbReference>
<evidence type="ECO:0000256" key="1">
    <source>
        <dbReference type="SAM" id="Coils"/>
    </source>
</evidence>
<sequence length="183" mass="21656">MIIAFHTIESVVFCRHKYRTSLSPKKKNELEEILARYKKDADRFSKKVCELEHANERRNKIVEALECKVEQQREQLKTVEADKDILERECERLKNERMEQRSWIQIECARGCTARQCLQGLQETCRESALPYRTVARWIRAFNEGRQNVADMRRPGRPSVSEEVHALSALLESDWRHTIRELA</sequence>
<evidence type="ECO:0000313" key="2">
    <source>
        <dbReference type="EMBL" id="PNF24299.1"/>
    </source>
</evidence>
<comment type="caution">
    <text evidence="2">The sequence shown here is derived from an EMBL/GenBank/DDBJ whole genome shotgun (WGS) entry which is preliminary data.</text>
</comment>
<keyword evidence="3" id="KW-1185">Reference proteome</keyword>
<gene>
    <name evidence="2" type="ORF">B7P43_G11904</name>
</gene>
<keyword evidence="1" id="KW-0175">Coiled coil</keyword>